<proteinExistence type="predicted"/>
<reference evidence="2" key="1">
    <citation type="submission" date="2018-02" db="EMBL/GenBank/DDBJ databases">
        <title>Rhizophora mucronata_Transcriptome.</title>
        <authorList>
            <person name="Meera S.P."/>
            <person name="Sreeshan A."/>
            <person name="Augustine A."/>
        </authorList>
    </citation>
    <scope>NUCLEOTIDE SEQUENCE</scope>
    <source>
        <tissue evidence="2">Leaf</tissue>
    </source>
</reference>
<protein>
    <submittedName>
        <fullName evidence="2">Uncharacterized protein</fullName>
    </submittedName>
</protein>
<dbReference type="EMBL" id="GGEC01067662">
    <property type="protein sequence ID" value="MBX48146.1"/>
    <property type="molecule type" value="Transcribed_RNA"/>
</dbReference>
<sequence length="44" mass="5075">MLLSQSTCFSFFFLDLTSDCMVMYIGFFGIALGVGFFLLRKFIF</sequence>
<keyword evidence="1" id="KW-0812">Transmembrane</keyword>
<feature type="transmembrane region" description="Helical" evidence="1">
    <location>
        <begin position="21"/>
        <end position="39"/>
    </location>
</feature>
<evidence type="ECO:0000256" key="1">
    <source>
        <dbReference type="SAM" id="Phobius"/>
    </source>
</evidence>
<keyword evidence="1" id="KW-0472">Membrane</keyword>
<accession>A0A2P2P053</accession>
<keyword evidence="1" id="KW-1133">Transmembrane helix</keyword>
<name>A0A2P2P053_RHIMU</name>
<evidence type="ECO:0000313" key="2">
    <source>
        <dbReference type="EMBL" id="MBX48146.1"/>
    </source>
</evidence>
<organism evidence="2">
    <name type="scientific">Rhizophora mucronata</name>
    <name type="common">Asiatic mangrove</name>
    <dbReference type="NCBI Taxonomy" id="61149"/>
    <lineage>
        <taxon>Eukaryota</taxon>
        <taxon>Viridiplantae</taxon>
        <taxon>Streptophyta</taxon>
        <taxon>Embryophyta</taxon>
        <taxon>Tracheophyta</taxon>
        <taxon>Spermatophyta</taxon>
        <taxon>Magnoliopsida</taxon>
        <taxon>eudicotyledons</taxon>
        <taxon>Gunneridae</taxon>
        <taxon>Pentapetalae</taxon>
        <taxon>rosids</taxon>
        <taxon>fabids</taxon>
        <taxon>Malpighiales</taxon>
        <taxon>Rhizophoraceae</taxon>
        <taxon>Rhizophora</taxon>
    </lineage>
</organism>
<dbReference type="AlphaFoldDB" id="A0A2P2P053"/>